<feature type="transmembrane region" description="Helical" evidence="1">
    <location>
        <begin position="12"/>
        <end position="32"/>
    </location>
</feature>
<accession>A0A4P6HUW1</accession>
<gene>
    <name evidence="3" type="ORF">C3Y92_19460</name>
</gene>
<proteinExistence type="predicted"/>
<keyword evidence="1" id="KW-0472">Membrane</keyword>
<keyword evidence="1" id="KW-1133">Transmembrane helix</keyword>
<dbReference type="Proteomes" id="UP000293296">
    <property type="component" value="Chromosome"/>
</dbReference>
<evidence type="ECO:0000313" key="3">
    <source>
        <dbReference type="EMBL" id="QAZ69298.1"/>
    </source>
</evidence>
<organism evidence="3 4">
    <name type="scientific">Solidesulfovibrio carbinolicus</name>
    <dbReference type="NCBI Taxonomy" id="296842"/>
    <lineage>
        <taxon>Bacteria</taxon>
        <taxon>Pseudomonadati</taxon>
        <taxon>Thermodesulfobacteriota</taxon>
        <taxon>Desulfovibrionia</taxon>
        <taxon>Desulfovibrionales</taxon>
        <taxon>Desulfovibrionaceae</taxon>
        <taxon>Solidesulfovibrio</taxon>
    </lineage>
</organism>
<dbReference type="InterPro" id="IPR018649">
    <property type="entry name" value="SHOCT"/>
</dbReference>
<keyword evidence="1" id="KW-0812">Transmembrane</keyword>
<dbReference type="KEGG" id="dcb:C3Y92_19460"/>
<dbReference type="Pfam" id="PF09851">
    <property type="entry name" value="SHOCT"/>
    <property type="match status" value="1"/>
</dbReference>
<dbReference type="RefSeq" id="WP_129355558.1">
    <property type="nucleotide sequence ID" value="NZ_CP026538.1"/>
</dbReference>
<evidence type="ECO:0000313" key="4">
    <source>
        <dbReference type="Proteomes" id="UP000293296"/>
    </source>
</evidence>
<name>A0A4P6HUW1_9BACT</name>
<reference evidence="3 4" key="1">
    <citation type="submission" date="2018-02" db="EMBL/GenBank/DDBJ databases">
        <title>Genome sequence of Desulfovibrio carbinolicus DSM 3852.</title>
        <authorList>
            <person name="Wilbanks E."/>
            <person name="Skennerton C.T."/>
            <person name="Orphan V.J."/>
        </authorList>
    </citation>
    <scope>NUCLEOTIDE SEQUENCE [LARGE SCALE GENOMIC DNA]</scope>
    <source>
        <strain evidence="3 4">DSM 3852</strain>
    </source>
</reference>
<keyword evidence="4" id="KW-1185">Reference proteome</keyword>
<evidence type="ECO:0000259" key="2">
    <source>
        <dbReference type="Pfam" id="PF09851"/>
    </source>
</evidence>
<evidence type="ECO:0000256" key="1">
    <source>
        <dbReference type="SAM" id="Phobius"/>
    </source>
</evidence>
<protein>
    <recommendedName>
        <fullName evidence="2">SHOCT domain-containing protein</fullName>
    </recommendedName>
</protein>
<dbReference type="AlphaFoldDB" id="A0A4P6HUW1"/>
<sequence>MCAIPGFPFFPGGWLTMLLLLVLAALIVSGLARTRNDKRRQAVRRGAAADRDDALDILRRRLAEGAISPEDYDRLRKIVAAPATDGNR</sequence>
<feature type="domain" description="SHOCT" evidence="2">
    <location>
        <begin position="53"/>
        <end position="77"/>
    </location>
</feature>
<dbReference type="EMBL" id="CP026538">
    <property type="protein sequence ID" value="QAZ69298.1"/>
    <property type="molecule type" value="Genomic_DNA"/>
</dbReference>